<proteinExistence type="predicted"/>
<evidence type="ECO:0000313" key="2">
    <source>
        <dbReference type="EMBL" id="UKJ99964.2"/>
    </source>
</evidence>
<accession>A0A976M8S6</accession>
<evidence type="ECO:0000256" key="1">
    <source>
        <dbReference type="SAM" id="MobiDB-lite"/>
    </source>
</evidence>
<feature type="compositionally biased region" description="Acidic residues" evidence="1">
    <location>
        <begin position="958"/>
        <end position="967"/>
    </location>
</feature>
<feature type="region of interest" description="Disordered" evidence="1">
    <location>
        <begin position="948"/>
        <end position="995"/>
    </location>
</feature>
<dbReference type="AlphaFoldDB" id="A0A976M8S6"/>
<dbReference type="Proteomes" id="UP000244811">
    <property type="component" value="Chromosome 1"/>
</dbReference>
<protein>
    <submittedName>
        <fullName evidence="2">Uncharacterized protein</fullName>
    </submittedName>
</protein>
<name>A0A976M8S6_THEOR</name>
<evidence type="ECO:0000313" key="3">
    <source>
        <dbReference type="Proteomes" id="UP000244811"/>
    </source>
</evidence>
<gene>
    <name evidence="2" type="ORF">MACK_000030</name>
</gene>
<dbReference type="EMBL" id="CP056069">
    <property type="protein sequence ID" value="UKJ99964.2"/>
    <property type="molecule type" value="Genomic_DNA"/>
</dbReference>
<reference evidence="2" key="1">
    <citation type="submission" date="2022-07" db="EMBL/GenBank/DDBJ databases">
        <title>Evaluation of T. orientalis genome assembly methods using nanopore sequencing and analysis of variation between genomes.</title>
        <authorList>
            <person name="Yam J."/>
            <person name="Micallef M.L."/>
            <person name="Liu M."/>
            <person name="Djordjevic S.P."/>
            <person name="Bogema D.R."/>
            <person name="Jenkins C."/>
        </authorList>
    </citation>
    <scope>NUCLEOTIDE SEQUENCE</scope>
    <source>
        <strain evidence="2">Goon Nure</strain>
    </source>
</reference>
<feature type="compositionally biased region" description="Basic and acidic residues" evidence="1">
    <location>
        <begin position="968"/>
        <end position="983"/>
    </location>
</feature>
<sequence>MSDVAGLRLYINCDSTKKENNVSNDFEIKLYNDKGTDQKIIYYKPNPDPHGPEDYVYVYFYDSDSVPLLLYQGGNWYKPKSKIEYLDKWIEETGLKDSKPKKLNQFLSDNKILIQLKKINKELNEIVLDYRVNYGLISNEKQMSSGFDTTRIVVIKPEQLKRYRKISHSTKNKGDIGEIKKKDLILEDNEKGKSLSDVISRQMTATFNTLVCYYHTSDLNYELPLLLCIGSSDAENGKSLFYERVNVTENSKWKKIDKIGTFQEEQGLSNKIIDIYYNFSKSVVIEIEKQGIIGYDFKLVDNVGLGSPSSSGINSKIFVFEKHSLLSDSDYTCFEHSIPLMQLSNNHFKIGGLKFYISSTEIFTFLDDNSSSSPIYYEPGKYNVCVYFYHCDTVPLLVVYNNQYYKPKNKNEYFSKWVRVTNIQDLSTQLITQLDSINAELNEVNIMKTSNRNSYGINGHKNGNFSPARINVKTCKNDFFRKVTHTTLNKFGVGKILYNGTQIKSIKKSNFYNEVSVYYLNSDIKYIRPLLISLGSVNSVNFESKWYSITDTEGTLWSNDTNTLNYNTYLKIKKKLIVLHSKYLVPLNVRLENQNHYNNTFTTPDDIHNGVINIDRLRTNNNFSVTNYRCLHHQLYAYYEENEGAIKSKWSLTQSELNFELTLNLFESKLTLIDLQQTLIPLLKYTETDFRDKNNITVYFYEPEIIDSPIVDTVPLMFKFKNRFFVPISKESYFHQWKEVDFQVSDVPIINAIKARLDTINSMLNEIDLSKISNYGIAFCGKYPFFKKGELSTKRIDVSIFSNSKHLIRVHNTSNKFKISKVKPISKCSFDEVSSYLKNKNIVQVAVIYKIGYTTHPELILLNEYSSNYGYLTYLYYYKFEIKPKPFEYRFQNVPNGLSLIDKLTEVEKYQWDTSEHLRPIIRLLREISRKKLVPRIQFPDYDSTDCRKTSHPVLNDDQCEEPFPDESLEKPGQKAKDPDSDHPPGTGSSDPSHDILTLRDVFDYIKKHPEVVYGPGSAVTIAASAYPLYKLILVYKNK</sequence>
<organism evidence="2 3">
    <name type="scientific">Theileria orientalis</name>
    <dbReference type="NCBI Taxonomy" id="68886"/>
    <lineage>
        <taxon>Eukaryota</taxon>
        <taxon>Sar</taxon>
        <taxon>Alveolata</taxon>
        <taxon>Apicomplexa</taxon>
        <taxon>Aconoidasida</taxon>
        <taxon>Piroplasmida</taxon>
        <taxon>Theileriidae</taxon>
        <taxon>Theileria</taxon>
    </lineage>
</organism>